<evidence type="ECO:0000313" key="2">
    <source>
        <dbReference type="Proteomes" id="UP000203203"/>
    </source>
</evidence>
<gene>
    <name evidence="1" type="ORF">vB_PaeM_PS2400153</name>
</gene>
<evidence type="ECO:0000313" key="1">
    <source>
        <dbReference type="EMBL" id="AIW01855.1"/>
    </source>
</evidence>
<dbReference type="GeneID" id="26632729"/>
<sequence length="101" mass="11979">MKKKYLDCLLDEWAILDSKLLEGLHGEAFNRHRHDTYFKLAFCRGRISWNIYKRNKAGKKMANKWRKSHAGYLITRAVERHVASRQAIFQRKMSAAQKLTQ</sequence>
<dbReference type="KEGG" id="vg:26632729"/>
<organism evidence="1 2">
    <name type="scientific">Pseudomonas phage vB_PaeM_PS24</name>
    <dbReference type="NCBI Taxonomy" id="1542092"/>
    <lineage>
        <taxon>Viruses</taxon>
        <taxon>Duplodnaviria</taxon>
        <taxon>Heunggongvirae</taxon>
        <taxon>Uroviricota</taxon>
        <taxon>Caudoviricetes</taxon>
        <taxon>Vandenendeviridae</taxon>
        <taxon>Nankokuvirus</taxon>
        <taxon>Nankokuvirus PS24</taxon>
    </lineage>
</organism>
<proteinExistence type="predicted"/>
<protein>
    <submittedName>
        <fullName evidence="1">Uncharacterized protein</fullName>
    </submittedName>
</protein>
<keyword evidence="2" id="KW-1185">Reference proteome</keyword>
<accession>A0A0K0L9N1</accession>
<reference evidence="2" key="1">
    <citation type="submission" date="2014-08" db="EMBL/GenBank/DDBJ databases">
        <authorList>
            <person name="Gozdek A."/>
            <person name="Dabrowski K."/>
            <person name="Lobocka M."/>
        </authorList>
    </citation>
    <scope>NUCLEOTIDE SEQUENCE [LARGE SCALE GENOMIC DNA]</scope>
</reference>
<dbReference type="RefSeq" id="YP_009206115.1">
    <property type="nucleotide sequence ID" value="NC_028882.1"/>
</dbReference>
<dbReference type="Proteomes" id="UP000203203">
    <property type="component" value="Segment"/>
</dbReference>
<name>A0A0K0L9N1_9CAUD</name>
<dbReference type="EMBL" id="KM434186">
    <property type="protein sequence ID" value="AIW01855.1"/>
    <property type="molecule type" value="Genomic_DNA"/>
</dbReference>